<dbReference type="EnsemblPlants" id="Ma10_t04430.1">
    <property type="protein sequence ID" value="Ma10_p04430.1"/>
    <property type="gene ID" value="Ma10_g04430"/>
</dbReference>
<evidence type="ECO:0000313" key="13">
    <source>
        <dbReference type="Proteomes" id="UP000012960"/>
    </source>
</evidence>
<accession>A0A804KSJ4</accession>
<dbReference type="PROSITE" id="PS50863">
    <property type="entry name" value="B3"/>
    <property type="match status" value="1"/>
</dbReference>
<dbReference type="PANTHER" id="PTHR31384">
    <property type="entry name" value="AUXIN RESPONSE FACTOR 4-RELATED"/>
    <property type="match status" value="1"/>
</dbReference>
<comment type="similarity">
    <text evidence="3 9">Belongs to the ARF family.</text>
</comment>
<dbReference type="Proteomes" id="UP000012960">
    <property type="component" value="Unplaced"/>
</dbReference>
<dbReference type="Gene3D" id="2.30.30.1040">
    <property type="match status" value="1"/>
</dbReference>
<evidence type="ECO:0000256" key="4">
    <source>
        <dbReference type="ARBA" id="ARBA00023015"/>
    </source>
</evidence>
<comment type="subunit">
    <text evidence="9">Homodimers and heterodimers.</text>
</comment>
<dbReference type="SUPFAM" id="SSF101936">
    <property type="entry name" value="DNA-binding pseudobarrel domain"/>
    <property type="match status" value="1"/>
</dbReference>
<protein>
    <recommendedName>
        <fullName evidence="9">Auxin response factor</fullName>
    </recommendedName>
</protein>
<dbReference type="SMART" id="SM01019">
    <property type="entry name" value="B3"/>
    <property type="match status" value="1"/>
</dbReference>
<evidence type="ECO:0000256" key="1">
    <source>
        <dbReference type="ARBA" id="ARBA00003182"/>
    </source>
</evidence>
<dbReference type="GO" id="GO:0005634">
    <property type="term" value="C:nucleus"/>
    <property type="evidence" value="ECO:0000318"/>
    <property type="project" value="GO_Central"/>
</dbReference>
<evidence type="ECO:0000256" key="5">
    <source>
        <dbReference type="ARBA" id="ARBA00023125"/>
    </source>
</evidence>
<dbReference type="OMA" id="GNMAPKS"/>
<evidence type="ECO:0000256" key="3">
    <source>
        <dbReference type="ARBA" id="ARBA00007853"/>
    </source>
</evidence>
<evidence type="ECO:0000313" key="12">
    <source>
        <dbReference type="EnsemblPlants" id="Ma10_p04430.1"/>
    </source>
</evidence>
<dbReference type="Pfam" id="PF02362">
    <property type="entry name" value="B3"/>
    <property type="match status" value="1"/>
</dbReference>
<keyword evidence="8 9" id="KW-0927">Auxin signaling pathway</keyword>
<dbReference type="InterPro" id="IPR044835">
    <property type="entry name" value="ARF_plant"/>
</dbReference>
<evidence type="ECO:0000259" key="11">
    <source>
        <dbReference type="PROSITE" id="PS50863"/>
    </source>
</evidence>
<dbReference type="Pfam" id="PF06507">
    <property type="entry name" value="ARF_AD"/>
    <property type="match status" value="1"/>
</dbReference>
<dbReference type="GO" id="GO:0009734">
    <property type="term" value="P:auxin-activated signaling pathway"/>
    <property type="evidence" value="ECO:0007669"/>
    <property type="project" value="UniProtKB-KW"/>
</dbReference>
<dbReference type="PANTHER" id="PTHR31384:SF94">
    <property type="entry name" value="AUXIN RESPONSE FACTOR 17"/>
    <property type="match status" value="1"/>
</dbReference>
<dbReference type="Gene3D" id="2.40.330.10">
    <property type="entry name" value="DNA-binding pseudobarrel domain"/>
    <property type="match status" value="1"/>
</dbReference>
<proteinExistence type="inferred from homology"/>
<sequence length="500" mass="54983">MEKSAATGEELQLVDPRVWKASAGISSRIAAVGSSVYYFPQGHADQASSLPDFSAVPCPRAYVRCRISSVRLHANRSTDEVFARISLDPRAPPAASPVQPQTEFPFSYSHAAMPTLGGGFSVPRFCAESIFPPLDLGDPTPAQTVTIHDVHGKSWTFRHVYRGTPRRHLLTSGWSNFVNSKRLISGDSLVFMNSSGKVFVGIRRTSRSCGPATLNVEMEEKHGRFSRMPQEAVDAATRVSWTVGMRVRMSVETGDSARMNWFNGSVTKVTINDAGLWRRSPWGMLQVLSLIDSLICESIDTKLYKKQFVVITDMFIEIITWDDPEVLQKVRDVSPWQVECFVAGPQGEIPRSIRNILDEQESSLLPDDKEDSVLTGFKSRIIGSLSPSVSNSSLFPVGMQGARHDFFHTAGLFDSKSNGNQTFLNSVHGVNAPEKSDVPVEPSIRIPSQSRGSSPPRQGSIQALDRETLEPASNQVTKASIQLFGQVIHVGNHIDKDADN</sequence>
<evidence type="ECO:0000256" key="2">
    <source>
        <dbReference type="ARBA" id="ARBA00004123"/>
    </source>
</evidence>
<dbReference type="CDD" id="cd10017">
    <property type="entry name" value="B3_DNA"/>
    <property type="match status" value="1"/>
</dbReference>
<dbReference type="GO" id="GO:0000976">
    <property type="term" value="F:transcription cis-regulatory region binding"/>
    <property type="evidence" value="ECO:0000318"/>
    <property type="project" value="GO_Central"/>
</dbReference>
<dbReference type="InterPro" id="IPR015300">
    <property type="entry name" value="DNA-bd_pseudobarrel_sf"/>
</dbReference>
<dbReference type="GO" id="GO:0006355">
    <property type="term" value="P:regulation of DNA-templated transcription"/>
    <property type="evidence" value="ECO:0000318"/>
    <property type="project" value="GO_Central"/>
</dbReference>
<comment type="subcellular location">
    <subcellularLocation>
        <location evidence="2 9">Nucleus</location>
    </subcellularLocation>
</comment>
<feature type="domain" description="TF-B3" evidence="11">
    <location>
        <begin position="144"/>
        <end position="206"/>
    </location>
</feature>
<dbReference type="Gramene" id="Ma10_t04430.1">
    <property type="protein sequence ID" value="Ma10_p04430.1"/>
    <property type="gene ID" value="Ma10_g04430"/>
</dbReference>
<evidence type="ECO:0000256" key="10">
    <source>
        <dbReference type="SAM" id="MobiDB-lite"/>
    </source>
</evidence>
<feature type="compositionally biased region" description="Low complexity" evidence="10">
    <location>
        <begin position="442"/>
        <end position="460"/>
    </location>
</feature>
<keyword evidence="13" id="KW-1185">Reference proteome</keyword>
<evidence type="ECO:0000256" key="8">
    <source>
        <dbReference type="ARBA" id="ARBA00023294"/>
    </source>
</evidence>
<evidence type="ECO:0000256" key="7">
    <source>
        <dbReference type="ARBA" id="ARBA00023242"/>
    </source>
</evidence>
<keyword evidence="5 9" id="KW-0238">DNA-binding</keyword>
<name>A0A804KSJ4_MUSAM</name>
<feature type="region of interest" description="Disordered" evidence="10">
    <location>
        <begin position="424"/>
        <end position="460"/>
    </location>
</feature>
<reference evidence="12" key="1">
    <citation type="submission" date="2021-05" db="UniProtKB">
        <authorList>
            <consortium name="EnsemblPlants"/>
        </authorList>
    </citation>
    <scope>IDENTIFICATION</scope>
    <source>
        <strain evidence="12">subsp. malaccensis</strain>
    </source>
</reference>
<comment type="function">
    <text evidence="1 9">Auxin response factors (ARFs) are transcriptional factors that bind specifically to the DNA sequence 5'-TGTCTC-3' found in the auxin-responsive promoter elements (AuxREs).</text>
</comment>
<dbReference type="InterPro" id="IPR010525">
    <property type="entry name" value="ARF_dom"/>
</dbReference>
<dbReference type="InterPro" id="IPR003340">
    <property type="entry name" value="B3_DNA-bd"/>
</dbReference>
<evidence type="ECO:0000256" key="9">
    <source>
        <dbReference type="RuleBase" id="RU004561"/>
    </source>
</evidence>
<organism evidence="12 13">
    <name type="scientific">Musa acuminata subsp. malaccensis</name>
    <name type="common">Wild banana</name>
    <name type="synonym">Musa malaccensis</name>
    <dbReference type="NCBI Taxonomy" id="214687"/>
    <lineage>
        <taxon>Eukaryota</taxon>
        <taxon>Viridiplantae</taxon>
        <taxon>Streptophyta</taxon>
        <taxon>Embryophyta</taxon>
        <taxon>Tracheophyta</taxon>
        <taxon>Spermatophyta</taxon>
        <taxon>Magnoliopsida</taxon>
        <taxon>Liliopsida</taxon>
        <taxon>Zingiberales</taxon>
        <taxon>Musaceae</taxon>
        <taxon>Musa</taxon>
    </lineage>
</organism>
<evidence type="ECO:0000256" key="6">
    <source>
        <dbReference type="ARBA" id="ARBA00023163"/>
    </source>
</evidence>
<keyword evidence="7 9" id="KW-0539">Nucleus</keyword>
<dbReference type="AlphaFoldDB" id="A0A804KSJ4"/>
<keyword evidence="4 9" id="KW-0805">Transcription regulation</keyword>
<keyword evidence="6 9" id="KW-0804">Transcription</keyword>
<dbReference type="InParanoid" id="A0A804KSJ4"/>